<evidence type="ECO:0000313" key="2">
    <source>
        <dbReference type="Proteomes" id="UP000290809"/>
    </source>
</evidence>
<protein>
    <submittedName>
        <fullName evidence="1">Uncharacterized protein</fullName>
    </submittedName>
</protein>
<dbReference type="Gene3D" id="3.40.720.10">
    <property type="entry name" value="Alkaline Phosphatase, subunit A"/>
    <property type="match status" value="1"/>
</dbReference>
<accession>A0A430QFJ5</accession>
<keyword evidence="2" id="KW-1185">Reference proteome</keyword>
<dbReference type="EMBL" id="QMKO01001807">
    <property type="protein sequence ID" value="RTG86423.1"/>
    <property type="molecule type" value="Genomic_DNA"/>
</dbReference>
<name>A0A430QFJ5_SCHBO</name>
<sequence length="186" mass="21185">MTYWSSISCLKRSITYSKLNIAQGFANKLPKLNDHKYCYYSIAYTDNLDSFLTLTNEMMLRFSLIGRHPIDHGVILPTTFSEHTTINGKPVHSQVEGLWETGVKQNKGVHLYHLPICSTEVGGENSWYCEPYSQEVMNPMNLNATIQKAVDGLKNGSAHLAGIHYIYNVLINLYSSYFVIVHHHPY</sequence>
<dbReference type="AlphaFoldDB" id="A0A430QFJ5"/>
<dbReference type="InterPro" id="IPR017850">
    <property type="entry name" value="Alkaline_phosphatase_core_sf"/>
</dbReference>
<dbReference type="Proteomes" id="UP000290809">
    <property type="component" value="Unassembled WGS sequence"/>
</dbReference>
<gene>
    <name evidence="1" type="ORF">DC041_0006860</name>
</gene>
<proteinExistence type="predicted"/>
<reference evidence="1 2" key="1">
    <citation type="journal article" date="2019" name="PLoS Pathog.">
        <title>Genome sequence of the bovine parasite Schistosoma bovis Tanzania.</title>
        <authorList>
            <person name="Oey H."/>
            <person name="Zakrzewski M."/>
            <person name="Gobert G."/>
            <person name="Gravermann K."/>
            <person name="Stoye J."/>
            <person name="Jones M."/>
            <person name="Mcmanus D."/>
            <person name="Krause L."/>
        </authorList>
    </citation>
    <scope>NUCLEOTIDE SEQUENCE [LARGE SCALE GENOMIC DNA]</scope>
    <source>
        <strain evidence="1 2">TAN1997</strain>
    </source>
</reference>
<evidence type="ECO:0000313" key="1">
    <source>
        <dbReference type="EMBL" id="RTG86423.1"/>
    </source>
</evidence>
<organism evidence="1 2">
    <name type="scientific">Schistosoma bovis</name>
    <name type="common">Blood fluke</name>
    <dbReference type="NCBI Taxonomy" id="6184"/>
    <lineage>
        <taxon>Eukaryota</taxon>
        <taxon>Metazoa</taxon>
        <taxon>Spiralia</taxon>
        <taxon>Lophotrochozoa</taxon>
        <taxon>Platyhelminthes</taxon>
        <taxon>Trematoda</taxon>
        <taxon>Digenea</taxon>
        <taxon>Strigeidida</taxon>
        <taxon>Schistosomatoidea</taxon>
        <taxon>Schistosomatidae</taxon>
        <taxon>Schistosoma</taxon>
    </lineage>
</organism>
<comment type="caution">
    <text evidence="1">The sequence shown here is derived from an EMBL/GenBank/DDBJ whole genome shotgun (WGS) entry which is preliminary data.</text>
</comment>